<reference evidence="1" key="1">
    <citation type="submission" date="2022-02" db="EMBL/GenBank/DDBJ databases">
        <title>Plant Genome Project.</title>
        <authorList>
            <person name="Zhang R.-G."/>
        </authorList>
    </citation>
    <scope>NUCLEOTIDE SEQUENCE</scope>
    <source>
        <strain evidence="1">AT1</strain>
    </source>
</reference>
<gene>
    <name evidence="1" type="ORF">RHMOL_Rhmol04G0245300</name>
</gene>
<sequence length="175" mass="20242">MARRAWSEAEETLLLWLLTIMVQSTMWNTEAGTFHPGYLNYPKGLMVVEFPDAGMEEYHSLGKIKWWKRICRIIVDLIHVPGFDWDPTQHEVVAEDDVWDAYIKGRTDKAHHLAASHQAGKTSSKSINFQLLSQSCRFNIKLTDSIAATTFACVRENMFRITAQYLKDNMDEDMR</sequence>
<evidence type="ECO:0000313" key="2">
    <source>
        <dbReference type="Proteomes" id="UP001062846"/>
    </source>
</evidence>
<protein>
    <submittedName>
        <fullName evidence="1">Uncharacterized protein</fullName>
    </submittedName>
</protein>
<accession>A0ACC0P443</accession>
<comment type="caution">
    <text evidence="1">The sequence shown here is derived from an EMBL/GenBank/DDBJ whole genome shotgun (WGS) entry which is preliminary data.</text>
</comment>
<proteinExistence type="predicted"/>
<name>A0ACC0P443_RHOML</name>
<keyword evidence="2" id="KW-1185">Reference proteome</keyword>
<dbReference type="Proteomes" id="UP001062846">
    <property type="component" value="Chromosome 4"/>
</dbReference>
<dbReference type="EMBL" id="CM046391">
    <property type="protein sequence ID" value="KAI8560306.1"/>
    <property type="molecule type" value="Genomic_DNA"/>
</dbReference>
<organism evidence="1 2">
    <name type="scientific">Rhododendron molle</name>
    <name type="common">Chinese azalea</name>
    <name type="synonym">Azalea mollis</name>
    <dbReference type="NCBI Taxonomy" id="49168"/>
    <lineage>
        <taxon>Eukaryota</taxon>
        <taxon>Viridiplantae</taxon>
        <taxon>Streptophyta</taxon>
        <taxon>Embryophyta</taxon>
        <taxon>Tracheophyta</taxon>
        <taxon>Spermatophyta</taxon>
        <taxon>Magnoliopsida</taxon>
        <taxon>eudicotyledons</taxon>
        <taxon>Gunneridae</taxon>
        <taxon>Pentapetalae</taxon>
        <taxon>asterids</taxon>
        <taxon>Ericales</taxon>
        <taxon>Ericaceae</taxon>
        <taxon>Ericoideae</taxon>
        <taxon>Rhodoreae</taxon>
        <taxon>Rhododendron</taxon>
    </lineage>
</organism>
<evidence type="ECO:0000313" key="1">
    <source>
        <dbReference type="EMBL" id="KAI8560306.1"/>
    </source>
</evidence>